<reference evidence="1" key="2">
    <citation type="submission" date="2024-09" db="EMBL/GenBank/DDBJ databases">
        <authorList>
            <person name="Veyrier F.J."/>
        </authorList>
    </citation>
    <scope>NUCLEOTIDE SEQUENCE</scope>
    <source>
        <strain evidence="1">17694</strain>
    </source>
</reference>
<dbReference type="Proteomes" id="UP000831534">
    <property type="component" value="Chromosome"/>
</dbReference>
<sequence>MKKVVLRLRLTQPTATAPLAARGESTINLIDRETVIPAQAGMTTRFNHSQTGQIEAKQKMIEMDKSFRYYWHHIAYHTDSVVGGTNLFKSASFNPYRTL</sequence>
<reference evidence="1" key="1">
    <citation type="journal article" date="2022" name="Res Sq">
        <title>Evolution of multicellular longitudinally dividing oral cavity symbionts (Neisseriaceae).</title>
        <authorList>
            <person name="Nyongesa S."/>
            <person name="Weber P."/>
            <person name="Bernet E."/>
            <person name="Pullido F."/>
            <person name="Nieckarz M."/>
            <person name="Delaby M."/>
            <person name="Nieves C."/>
            <person name="Viehboeck T."/>
            <person name="Krause N."/>
            <person name="Rivera-Millot A."/>
            <person name="Nakamura A."/>
            <person name="Vischer N."/>
            <person name="VanNieuwenhze M."/>
            <person name="Brun Y."/>
            <person name="Cava F."/>
            <person name="Bulgheresi S."/>
            <person name="Veyrier F."/>
        </authorList>
    </citation>
    <scope>NUCLEOTIDE SEQUENCE</scope>
    <source>
        <strain evidence="1">17694</strain>
    </source>
</reference>
<protein>
    <submittedName>
        <fullName evidence="1">Uncharacterized protein</fullName>
    </submittedName>
</protein>
<keyword evidence="2" id="KW-1185">Reference proteome</keyword>
<evidence type="ECO:0000313" key="2">
    <source>
        <dbReference type="Proteomes" id="UP000831534"/>
    </source>
</evidence>
<accession>A0A8T9MWI9</accession>
<dbReference type="RefSeq" id="WP_156900877.1">
    <property type="nucleotide sequence ID" value="NZ_CP091521.1"/>
</dbReference>
<dbReference type="KEGG" id="ckh:LVJ77_11735"/>
<gene>
    <name evidence="1" type="ORF">LVJ77_11735</name>
</gene>
<dbReference type="AlphaFoldDB" id="A0A8T9MWI9"/>
<dbReference type="EMBL" id="CP091521">
    <property type="protein sequence ID" value="UOP04798.1"/>
    <property type="molecule type" value="Genomic_DNA"/>
</dbReference>
<name>A0A8T9MWI9_9NEIS</name>
<proteinExistence type="predicted"/>
<organism evidence="1 2">
    <name type="scientific">Conchiformibius kuhniae</name>
    <dbReference type="NCBI Taxonomy" id="211502"/>
    <lineage>
        <taxon>Bacteria</taxon>
        <taxon>Pseudomonadati</taxon>
        <taxon>Pseudomonadota</taxon>
        <taxon>Betaproteobacteria</taxon>
        <taxon>Neisseriales</taxon>
        <taxon>Neisseriaceae</taxon>
        <taxon>Conchiformibius</taxon>
    </lineage>
</organism>
<evidence type="ECO:0000313" key="1">
    <source>
        <dbReference type="EMBL" id="UOP04798.1"/>
    </source>
</evidence>